<evidence type="ECO:0000313" key="7">
    <source>
        <dbReference type="Proteomes" id="UP001501578"/>
    </source>
</evidence>
<sequence length="304" mass="32750">MVDLTLLRSFLAVHRTGSFTKAAALLSISQPAVTSQIRNLEQDLGQLLFLRTPRGAVPTESAHELARETGAHLDALEAALVRRKEPLDLSERTISLAGPAEVISVWMLPALADLIREGLRLRVTLGLTDELLDGLQVGLHDLVVATKQPRTAGIVATPLIDEEFSLVGSPEEARRIAPELIDALGPQALDHVPILSYAENLPIVRRYWMTVFQQRPDFSAQVVVPDLRAVLAAVKAGAGVSVLPAYLCAGELERGEIEVLHEPELRPLNTLFLAVRSGAATNGVLSSVHSHLLTKAGLCPLLNA</sequence>
<dbReference type="InterPro" id="IPR005119">
    <property type="entry name" value="LysR_subst-bd"/>
</dbReference>
<dbReference type="Gene3D" id="3.40.190.10">
    <property type="entry name" value="Periplasmic binding protein-like II"/>
    <property type="match status" value="2"/>
</dbReference>
<evidence type="ECO:0000313" key="6">
    <source>
        <dbReference type="EMBL" id="GAA0943863.1"/>
    </source>
</evidence>
<evidence type="ECO:0000256" key="4">
    <source>
        <dbReference type="ARBA" id="ARBA00023163"/>
    </source>
</evidence>
<dbReference type="SUPFAM" id="SSF53850">
    <property type="entry name" value="Periplasmic binding protein-like II"/>
    <property type="match status" value="1"/>
</dbReference>
<dbReference type="Gene3D" id="1.10.10.10">
    <property type="entry name" value="Winged helix-like DNA-binding domain superfamily/Winged helix DNA-binding domain"/>
    <property type="match status" value="1"/>
</dbReference>
<keyword evidence="4" id="KW-0804">Transcription</keyword>
<dbReference type="InterPro" id="IPR000847">
    <property type="entry name" value="LysR_HTH_N"/>
</dbReference>
<evidence type="ECO:0000256" key="1">
    <source>
        <dbReference type="ARBA" id="ARBA00009437"/>
    </source>
</evidence>
<dbReference type="PANTHER" id="PTHR30126:SF39">
    <property type="entry name" value="HTH-TYPE TRANSCRIPTIONAL REGULATOR CYSL"/>
    <property type="match status" value="1"/>
</dbReference>
<keyword evidence="2" id="KW-0805">Transcription regulation</keyword>
<dbReference type="Pfam" id="PF00126">
    <property type="entry name" value="HTH_1"/>
    <property type="match status" value="1"/>
</dbReference>
<feature type="domain" description="HTH lysR-type" evidence="5">
    <location>
        <begin position="2"/>
        <end position="59"/>
    </location>
</feature>
<dbReference type="PRINTS" id="PR00039">
    <property type="entry name" value="HTHLYSR"/>
</dbReference>
<organism evidence="6 7">
    <name type="scientific">Nonomuraea longicatena</name>
    <dbReference type="NCBI Taxonomy" id="83682"/>
    <lineage>
        <taxon>Bacteria</taxon>
        <taxon>Bacillati</taxon>
        <taxon>Actinomycetota</taxon>
        <taxon>Actinomycetes</taxon>
        <taxon>Streptosporangiales</taxon>
        <taxon>Streptosporangiaceae</taxon>
        <taxon>Nonomuraea</taxon>
    </lineage>
</organism>
<keyword evidence="3" id="KW-0238">DNA-binding</keyword>
<gene>
    <name evidence="6" type="ORF">GCM10009560_57590</name>
</gene>
<protein>
    <submittedName>
        <fullName evidence="6">LysR family transcriptional regulator</fullName>
    </submittedName>
</protein>
<dbReference type="CDD" id="cd05466">
    <property type="entry name" value="PBP2_LTTR_substrate"/>
    <property type="match status" value="1"/>
</dbReference>
<evidence type="ECO:0000256" key="2">
    <source>
        <dbReference type="ARBA" id="ARBA00023015"/>
    </source>
</evidence>
<dbReference type="Pfam" id="PF03466">
    <property type="entry name" value="LysR_substrate"/>
    <property type="match status" value="1"/>
</dbReference>
<dbReference type="PROSITE" id="PS50931">
    <property type="entry name" value="HTH_LYSR"/>
    <property type="match status" value="1"/>
</dbReference>
<dbReference type="Proteomes" id="UP001501578">
    <property type="component" value="Unassembled WGS sequence"/>
</dbReference>
<reference evidence="6 7" key="1">
    <citation type="journal article" date="2019" name="Int. J. Syst. Evol. Microbiol.">
        <title>The Global Catalogue of Microorganisms (GCM) 10K type strain sequencing project: providing services to taxonomists for standard genome sequencing and annotation.</title>
        <authorList>
            <consortium name="The Broad Institute Genomics Platform"/>
            <consortium name="The Broad Institute Genome Sequencing Center for Infectious Disease"/>
            <person name="Wu L."/>
            <person name="Ma J."/>
        </authorList>
    </citation>
    <scope>NUCLEOTIDE SEQUENCE [LARGE SCALE GENOMIC DNA]</scope>
    <source>
        <strain evidence="6 7">JCM 11136</strain>
    </source>
</reference>
<proteinExistence type="inferred from homology"/>
<evidence type="ECO:0000256" key="3">
    <source>
        <dbReference type="ARBA" id="ARBA00023125"/>
    </source>
</evidence>
<comment type="caution">
    <text evidence="6">The sequence shown here is derived from an EMBL/GenBank/DDBJ whole genome shotgun (WGS) entry which is preliminary data.</text>
</comment>
<dbReference type="EMBL" id="BAAAHQ010000035">
    <property type="protein sequence ID" value="GAA0943863.1"/>
    <property type="molecule type" value="Genomic_DNA"/>
</dbReference>
<evidence type="ECO:0000259" key="5">
    <source>
        <dbReference type="PROSITE" id="PS50931"/>
    </source>
</evidence>
<keyword evidence="7" id="KW-1185">Reference proteome</keyword>
<comment type="similarity">
    <text evidence="1">Belongs to the LysR transcriptional regulatory family.</text>
</comment>
<dbReference type="PANTHER" id="PTHR30126">
    <property type="entry name" value="HTH-TYPE TRANSCRIPTIONAL REGULATOR"/>
    <property type="match status" value="1"/>
</dbReference>
<name>A0ABN1QKW1_9ACTN</name>
<dbReference type="SUPFAM" id="SSF46785">
    <property type="entry name" value="Winged helix' DNA-binding domain"/>
    <property type="match status" value="1"/>
</dbReference>
<dbReference type="InterPro" id="IPR036388">
    <property type="entry name" value="WH-like_DNA-bd_sf"/>
</dbReference>
<accession>A0ABN1QKW1</accession>
<dbReference type="InterPro" id="IPR036390">
    <property type="entry name" value="WH_DNA-bd_sf"/>
</dbReference>